<dbReference type="Gramene" id="OMO81308">
    <property type="protein sequence ID" value="OMO81308"/>
    <property type="gene ID" value="CCACVL1_12484"/>
</dbReference>
<name>A0A1R3IFD6_COCAP</name>
<dbReference type="OrthoDB" id="10315191at2759"/>
<accession>A0A1R3IFD6</accession>
<dbReference type="EMBL" id="AWWV01010188">
    <property type="protein sequence ID" value="OMO81308.1"/>
    <property type="molecule type" value="Genomic_DNA"/>
</dbReference>
<organism evidence="1 2">
    <name type="scientific">Corchorus capsularis</name>
    <name type="common">Jute</name>
    <dbReference type="NCBI Taxonomy" id="210143"/>
    <lineage>
        <taxon>Eukaryota</taxon>
        <taxon>Viridiplantae</taxon>
        <taxon>Streptophyta</taxon>
        <taxon>Embryophyta</taxon>
        <taxon>Tracheophyta</taxon>
        <taxon>Spermatophyta</taxon>
        <taxon>Magnoliopsida</taxon>
        <taxon>eudicotyledons</taxon>
        <taxon>Gunneridae</taxon>
        <taxon>Pentapetalae</taxon>
        <taxon>rosids</taxon>
        <taxon>malvids</taxon>
        <taxon>Malvales</taxon>
        <taxon>Malvaceae</taxon>
        <taxon>Grewioideae</taxon>
        <taxon>Apeibeae</taxon>
        <taxon>Corchorus</taxon>
    </lineage>
</organism>
<dbReference type="AlphaFoldDB" id="A0A1R3IFD6"/>
<dbReference type="Proteomes" id="UP000188268">
    <property type="component" value="Unassembled WGS sequence"/>
</dbReference>
<reference evidence="1 2" key="1">
    <citation type="submission" date="2013-09" db="EMBL/GenBank/DDBJ databases">
        <title>Corchorus capsularis genome sequencing.</title>
        <authorList>
            <person name="Alam M."/>
            <person name="Haque M.S."/>
            <person name="Islam M.S."/>
            <person name="Emdad E.M."/>
            <person name="Islam M.M."/>
            <person name="Ahmed B."/>
            <person name="Halim A."/>
            <person name="Hossen Q.M.M."/>
            <person name="Hossain M.Z."/>
            <person name="Ahmed R."/>
            <person name="Khan M.M."/>
            <person name="Islam R."/>
            <person name="Rashid M.M."/>
            <person name="Khan S.A."/>
            <person name="Rahman M.S."/>
            <person name="Alam M."/>
        </authorList>
    </citation>
    <scope>NUCLEOTIDE SEQUENCE [LARGE SCALE GENOMIC DNA]</scope>
    <source>
        <strain evidence="2">cv. CVL-1</strain>
        <tissue evidence="1">Whole seedling</tissue>
    </source>
</reference>
<keyword evidence="2" id="KW-1185">Reference proteome</keyword>
<gene>
    <name evidence="1" type="ORF">CCACVL1_12484</name>
</gene>
<comment type="caution">
    <text evidence="1">The sequence shown here is derived from an EMBL/GenBank/DDBJ whole genome shotgun (WGS) entry which is preliminary data.</text>
</comment>
<evidence type="ECO:0000313" key="1">
    <source>
        <dbReference type="EMBL" id="OMO81308.1"/>
    </source>
</evidence>
<protein>
    <submittedName>
        <fullName evidence="1">Uncharacterized protein</fullName>
    </submittedName>
</protein>
<evidence type="ECO:0000313" key="2">
    <source>
        <dbReference type="Proteomes" id="UP000188268"/>
    </source>
</evidence>
<proteinExistence type="predicted"/>
<sequence length="62" mass="7054">MAYITEFNKLMTAIISDTASYEYTFENFTMSTHLTLVLAIVCLDYIDLSSNNRSACNNEQNC</sequence>